<gene>
    <name evidence="8" type="ORF">A4R35_01140</name>
</gene>
<evidence type="ECO:0000256" key="2">
    <source>
        <dbReference type="ARBA" id="ARBA00023015"/>
    </source>
</evidence>
<organism evidence="8 9">
    <name type="scientific">Thermogemmatispora tikiterensis</name>
    <dbReference type="NCBI Taxonomy" id="1825093"/>
    <lineage>
        <taxon>Bacteria</taxon>
        <taxon>Bacillati</taxon>
        <taxon>Chloroflexota</taxon>
        <taxon>Ktedonobacteria</taxon>
        <taxon>Thermogemmatisporales</taxon>
        <taxon>Thermogemmatisporaceae</taxon>
        <taxon>Thermogemmatispora</taxon>
    </lineage>
</organism>
<evidence type="ECO:0000259" key="6">
    <source>
        <dbReference type="PROSITE" id="PS50003"/>
    </source>
</evidence>
<sequence>MSAETPRTKSIWLQQVRELISVKVGDDALVEQRYHELIETATSLFLERGFHGTSVPEIARAMGMSVGGLYRYIAQKEDILLLILASILWQFHQEIEPKLQQDSDPAEKLRHSIAAYYHNIARNTGGALLAYRESYVLQGKARDLLKQLELRTNSIFEEIVREGIARGVFKPYPPDLVAYNIIMLAHAWALKRWYWSGRETIEQYIETQTEFILSALRQR</sequence>
<feature type="domain" description="PH" evidence="6">
    <location>
        <begin position="1"/>
        <end position="21"/>
    </location>
</feature>
<dbReference type="PANTHER" id="PTHR30055:SF175">
    <property type="entry name" value="HTH-TYPE TRANSCRIPTIONAL REPRESSOR KSTR2"/>
    <property type="match status" value="1"/>
</dbReference>
<dbReference type="InterPro" id="IPR036271">
    <property type="entry name" value="Tet_transcr_reg_TetR-rel_C_sf"/>
</dbReference>
<dbReference type="SUPFAM" id="SSF48498">
    <property type="entry name" value="Tetracyclin repressor-like, C-terminal domain"/>
    <property type="match status" value="1"/>
</dbReference>
<feature type="domain" description="HTH tetR-type" evidence="7">
    <location>
        <begin position="31"/>
        <end position="91"/>
    </location>
</feature>
<dbReference type="AlphaFoldDB" id="A0A328V906"/>
<protein>
    <recommendedName>
        <fullName evidence="10">HTH tetR-type domain-containing protein</fullName>
    </recommendedName>
</protein>
<evidence type="ECO:0000256" key="5">
    <source>
        <dbReference type="PROSITE-ProRule" id="PRU00335"/>
    </source>
</evidence>
<dbReference type="PRINTS" id="PR00455">
    <property type="entry name" value="HTHTETR"/>
</dbReference>
<dbReference type="Proteomes" id="UP000248706">
    <property type="component" value="Unassembled WGS sequence"/>
</dbReference>
<dbReference type="OrthoDB" id="9779746at2"/>
<proteinExistence type="predicted"/>
<dbReference type="PROSITE" id="PS50977">
    <property type="entry name" value="HTH_TETR_2"/>
    <property type="match status" value="1"/>
</dbReference>
<dbReference type="InterPro" id="IPR001849">
    <property type="entry name" value="PH_domain"/>
</dbReference>
<dbReference type="InterPro" id="IPR050109">
    <property type="entry name" value="HTH-type_TetR-like_transc_reg"/>
</dbReference>
<evidence type="ECO:0000256" key="4">
    <source>
        <dbReference type="ARBA" id="ARBA00023163"/>
    </source>
</evidence>
<keyword evidence="2" id="KW-0805">Transcription regulation</keyword>
<evidence type="ECO:0000256" key="3">
    <source>
        <dbReference type="ARBA" id="ARBA00023125"/>
    </source>
</evidence>
<evidence type="ECO:0000313" key="9">
    <source>
        <dbReference type="Proteomes" id="UP000248706"/>
    </source>
</evidence>
<dbReference type="Pfam" id="PF00440">
    <property type="entry name" value="TetR_N"/>
    <property type="match status" value="1"/>
</dbReference>
<dbReference type="PROSITE" id="PS50003">
    <property type="entry name" value="PH_DOMAIN"/>
    <property type="match status" value="1"/>
</dbReference>
<dbReference type="Gene3D" id="1.10.10.60">
    <property type="entry name" value="Homeodomain-like"/>
    <property type="match status" value="1"/>
</dbReference>
<dbReference type="RefSeq" id="WP_112425763.1">
    <property type="nucleotide sequence ID" value="NZ_MCIF01000002.1"/>
</dbReference>
<dbReference type="GO" id="GO:0000976">
    <property type="term" value="F:transcription cis-regulatory region binding"/>
    <property type="evidence" value="ECO:0007669"/>
    <property type="project" value="TreeGrafter"/>
</dbReference>
<name>A0A328V906_9CHLR</name>
<dbReference type="PANTHER" id="PTHR30055">
    <property type="entry name" value="HTH-TYPE TRANSCRIPTIONAL REGULATOR RUTR"/>
    <property type="match status" value="1"/>
</dbReference>
<evidence type="ECO:0000259" key="7">
    <source>
        <dbReference type="PROSITE" id="PS50977"/>
    </source>
</evidence>
<comment type="caution">
    <text evidence="8">The sequence shown here is derived from an EMBL/GenBank/DDBJ whole genome shotgun (WGS) entry which is preliminary data.</text>
</comment>
<dbReference type="SUPFAM" id="SSF46689">
    <property type="entry name" value="Homeodomain-like"/>
    <property type="match status" value="1"/>
</dbReference>
<evidence type="ECO:0000256" key="1">
    <source>
        <dbReference type="ARBA" id="ARBA00022491"/>
    </source>
</evidence>
<dbReference type="InterPro" id="IPR001647">
    <property type="entry name" value="HTH_TetR"/>
</dbReference>
<dbReference type="GO" id="GO:0003700">
    <property type="term" value="F:DNA-binding transcription factor activity"/>
    <property type="evidence" value="ECO:0007669"/>
    <property type="project" value="TreeGrafter"/>
</dbReference>
<dbReference type="Gene3D" id="1.10.357.10">
    <property type="entry name" value="Tetracycline Repressor, domain 2"/>
    <property type="match status" value="1"/>
</dbReference>
<evidence type="ECO:0008006" key="10">
    <source>
        <dbReference type="Google" id="ProtNLM"/>
    </source>
</evidence>
<keyword evidence="3 5" id="KW-0238">DNA-binding</keyword>
<accession>A0A328V906</accession>
<evidence type="ECO:0000313" key="8">
    <source>
        <dbReference type="EMBL" id="RAQ94117.1"/>
    </source>
</evidence>
<keyword evidence="4" id="KW-0804">Transcription</keyword>
<dbReference type="InterPro" id="IPR009057">
    <property type="entry name" value="Homeodomain-like_sf"/>
</dbReference>
<keyword evidence="9" id="KW-1185">Reference proteome</keyword>
<dbReference type="Pfam" id="PF17932">
    <property type="entry name" value="TetR_C_24"/>
    <property type="match status" value="1"/>
</dbReference>
<feature type="DNA-binding region" description="H-T-H motif" evidence="5">
    <location>
        <begin position="54"/>
        <end position="73"/>
    </location>
</feature>
<dbReference type="InterPro" id="IPR041490">
    <property type="entry name" value="KstR2_TetR_C"/>
</dbReference>
<dbReference type="EMBL" id="MCIF01000002">
    <property type="protein sequence ID" value="RAQ94117.1"/>
    <property type="molecule type" value="Genomic_DNA"/>
</dbReference>
<reference evidence="8 9" key="1">
    <citation type="submission" date="2016-08" db="EMBL/GenBank/DDBJ databases">
        <title>Analysis of Carbohydrate Active Enzymes in Thermogemmatispora T81 Reveals Carbohydrate Degradation Ability.</title>
        <authorList>
            <person name="Tomazini A."/>
            <person name="Lal S."/>
            <person name="Stott M."/>
            <person name="Henrissat B."/>
            <person name="Polikarpov I."/>
            <person name="Sparling R."/>
            <person name="Levin D.B."/>
        </authorList>
    </citation>
    <scope>NUCLEOTIDE SEQUENCE [LARGE SCALE GENOMIC DNA]</scope>
    <source>
        <strain evidence="8 9">T81</strain>
    </source>
</reference>
<keyword evidence="1" id="KW-0678">Repressor</keyword>